<evidence type="ECO:0000313" key="2">
    <source>
        <dbReference type="EMBL" id="TQL51390.1"/>
    </source>
</evidence>
<dbReference type="RefSeq" id="WP_141785398.1">
    <property type="nucleotide sequence ID" value="NZ_BAAAIK010000010.1"/>
</dbReference>
<accession>A0A542YTG6</accession>
<comment type="caution">
    <text evidence="2">The sequence shown here is derived from an EMBL/GenBank/DDBJ whole genome shotgun (WGS) entry which is preliminary data.</text>
</comment>
<reference evidence="2 3" key="1">
    <citation type="submission" date="2019-06" db="EMBL/GenBank/DDBJ databases">
        <title>Sequencing the genomes of 1000 actinobacteria strains.</title>
        <authorList>
            <person name="Klenk H.-P."/>
        </authorList>
    </citation>
    <scope>NUCLEOTIDE SEQUENCE [LARGE SCALE GENOMIC DNA]</scope>
    <source>
        <strain evidence="2 3">DSM 12335</strain>
    </source>
</reference>
<sequence>MPISLPEFRESVTAHRAVLLVQCSPDWFPDGAWTELVALERELARLQLTPGADRCRLTRVLPYDLPARATSTDPARFRDWLDVVSITGTLPDGMRIRIYHSTDTDPAPRDALLVDDEAEAHLERIRPRLIHPPDDWRDDPSGPDHNAYWEGDPP</sequence>
<evidence type="ECO:0000256" key="1">
    <source>
        <dbReference type="SAM" id="MobiDB-lite"/>
    </source>
</evidence>
<name>A0A542YTG6_9MICO</name>
<feature type="compositionally biased region" description="Basic and acidic residues" evidence="1">
    <location>
        <begin position="130"/>
        <end position="142"/>
    </location>
</feature>
<keyword evidence="3" id="KW-1185">Reference proteome</keyword>
<dbReference type="EMBL" id="VFOP01000001">
    <property type="protein sequence ID" value="TQL51390.1"/>
    <property type="molecule type" value="Genomic_DNA"/>
</dbReference>
<organism evidence="2 3">
    <name type="scientific">Ornithinicoccus hortensis</name>
    <dbReference type="NCBI Taxonomy" id="82346"/>
    <lineage>
        <taxon>Bacteria</taxon>
        <taxon>Bacillati</taxon>
        <taxon>Actinomycetota</taxon>
        <taxon>Actinomycetes</taxon>
        <taxon>Micrococcales</taxon>
        <taxon>Intrasporangiaceae</taxon>
        <taxon>Ornithinicoccus</taxon>
    </lineage>
</organism>
<evidence type="ECO:0000313" key="3">
    <source>
        <dbReference type="Proteomes" id="UP000319516"/>
    </source>
</evidence>
<gene>
    <name evidence="2" type="ORF">FB467_2536</name>
</gene>
<proteinExistence type="predicted"/>
<dbReference type="AlphaFoldDB" id="A0A542YTG6"/>
<feature type="region of interest" description="Disordered" evidence="1">
    <location>
        <begin position="130"/>
        <end position="154"/>
    </location>
</feature>
<dbReference type="Proteomes" id="UP000319516">
    <property type="component" value="Unassembled WGS sequence"/>
</dbReference>
<protein>
    <submittedName>
        <fullName evidence="2">Uncharacterized protein</fullName>
    </submittedName>
</protein>